<dbReference type="RefSeq" id="WP_138471194.1">
    <property type="nucleotide sequence ID" value="NZ_JBGQQF010000009.1"/>
</dbReference>
<dbReference type="Pfam" id="PF03193">
    <property type="entry name" value="RsgA_GTPase"/>
    <property type="match status" value="1"/>
</dbReference>
<evidence type="ECO:0000256" key="9">
    <source>
        <dbReference type="ARBA" id="ARBA00023134"/>
    </source>
</evidence>
<comment type="similarity">
    <text evidence="10">Belongs to the TRAFAC class YlqF/YawG GTPase family. RsgA subfamily.</text>
</comment>
<comment type="function">
    <text evidence="10">One of several proteins that assist in the late maturation steps of the functional core of the 30S ribosomal subunit. Helps release RbfA from mature subunits. May play a role in the assembly of ribosomal proteins into the subunit. Circularly permuted GTPase that catalyzes slow GTP hydrolysis, GTPase activity is stimulated by the 30S ribosomal subunit.</text>
</comment>
<dbReference type="PANTHER" id="PTHR32120:SF11">
    <property type="entry name" value="SMALL RIBOSOMAL SUBUNIT BIOGENESIS GTPASE RSGA 1, MITOCHONDRIAL-RELATED"/>
    <property type="match status" value="1"/>
</dbReference>
<dbReference type="AlphaFoldDB" id="A0A5R9C639"/>
<evidence type="ECO:0000313" key="13">
    <source>
        <dbReference type="EMBL" id="TLQ08523.1"/>
    </source>
</evidence>
<evidence type="ECO:0000256" key="10">
    <source>
        <dbReference type="HAMAP-Rule" id="MF_01820"/>
    </source>
</evidence>
<feature type="domain" description="CP-type G" evidence="12">
    <location>
        <begin position="64"/>
        <end position="228"/>
    </location>
</feature>
<dbReference type="InterPro" id="IPR010914">
    <property type="entry name" value="RsgA_GTPase_dom"/>
</dbReference>
<comment type="subunit">
    <text evidence="10">Monomer. Associates with 30S ribosomal subunit, binds 16S rRNA.</text>
</comment>
<dbReference type="InterPro" id="IPR031944">
    <property type="entry name" value="RsgA_N"/>
</dbReference>
<dbReference type="NCBIfam" id="TIGR00157">
    <property type="entry name" value="ribosome small subunit-dependent GTPase A"/>
    <property type="match status" value="1"/>
</dbReference>
<dbReference type="PROSITE" id="PS50936">
    <property type="entry name" value="ENGC_GTPASE"/>
    <property type="match status" value="1"/>
</dbReference>
<dbReference type="PROSITE" id="PS51721">
    <property type="entry name" value="G_CP"/>
    <property type="match status" value="1"/>
</dbReference>
<dbReference type="Pfam" id="PF16745">
    <property type="entry name" value="RsgA_N"/>
    <property type="match status" value="1"/>
</dbReference>
<comment type="cofactor">
    <cofactor evidence="10">
        <name>Zn(2+)</name>
        <dbReference type="ChEBI" id="CHEBI:29105"/>
    </cofactor>
    <text evidence="10">Binds 1 zinc ion per subunit.</text>
</comment>
<keyword evidence="7 10" id="KW-0862">Zinc</keyword>
<dbReference type="GO" id="GO:0003924">
    <property type="term" value="F:GTPase activity"/>
    <property type="evidence" value="ECO:0007669"/>
    <property type="project" value="UniProtKB-UniRule"/>
</dbReference>
<keyword evidence="9 10" id="KW-0342">GTP-binding</keyword>
<evidence type="ECO:0000256" key="6">
    <source>
        <dbReference type="ARBA" id="ARBA00022801"/>
    </source>
</evidence>
<protein>
    <recommendedName>
        <fullName evidence="10">Small ribosomal subunit biogenesis GTPase RsgA</fullName>
        <ecNumber evidence="10">3.6.1.-</ecNumber>
    </recommendedName>
</protein>
<dbReference type="SUPFAM" id="SSF52540">
    <property type="entry name" value="P-loop containing nucleoside triphosphate hydrolases"/>
    <property type="match status" value="1"/>
</dbReference>
<dbReference type="InterPro" id="IPR004881">
    <property type="entry name" value="Ribosome_biogen_GTPase_RsgA"/>
</dbReference>
<dbReference type="InterPro" id="IPR012340">
    <property type="entry name" value="NA-bd_OB-fold"/>
</dbReference>
<organism evidence="13 14">
    <name type="scientific">Marinilactibacillus psychrotolerans</name>
    <dbReference type="NCBI Taxonomy" id="191770"/>
    <lineage>
        <taxon>Bacteria</taxon>
        <taxon>Bacillati</taxon>
        <taxon>Bacillota</taxon>
        <taxon>Bacilli</taxon>
        <taxon>Lactobacillales</taxon>
        <taxon>Carnobacteriaceae</taxon>
        <taxon>Marinilactibacillus</taxon>
    </lineage>
</organism>
<keyword evidence="2 10" id="KW-0690">Ribosome biogenesis</keyword>
<dbReference type="EC" id="3.6.1.-" evidence="10"/>
<dbReference type="EMBL" id="VBTE01000007">
    <property type="protein sequence ID" value="TLQ08523.1"/>
    <property type="molecule type" value="Genomic_DNA"/>
</dbReference>
<keyword evidence="1 10" id="KW-0963">Cytoplasm</keyword>
<gene>
    <name evidence="10 13" type="primary">rsgA</name>
    <name evidence="13" type="ORF">FEZ48_03570</name>
</gene>
<feature type="binding site" evidence="10">
    <location>
        <begin position="113"/>
        <end position="116"/>
    </location>
    <ligand>
        <name>GTP</name>
        <dbReference type="ChEBI" id="CHEBI:37565"/>
    </ligand>
</feature>
<proteinExistence type="inferred from homology"/>
<evidence type="ECO:0000259" key="12">
    <source>
        <dbReference type="PROSITE" id="PS51721"/>
    </source>
</evidence>
<evidence type="ECO:0000256" key="8">
    <source>
        <dbReference type="ARBA" id="ARBA00022884"/>
    </source>
</evidence>
<keyword evidence="3 10" id="KW-0479">Metal-binding</keyword>
<dbReference type="GO" id="GO:0005737">
    <property type="term" value="C:cytoplasm"/>
    <property type="evidence" value="ECO:0007669"/>
    <property type="project" value="UniProtKB-SubCell"/>
</dbReference>
<dbReference type="GO" id="GO:0046872">
    <property type="term" value="F:metal ion binding"/>
    <property type="evidence" value="ECO:0007669"/>
    <property type="project" value="UniProtKB-KW"/>
</dbReference>
<keyword evidence="5 10" id="KW-0547">Nucleotide-binding</keyword>
<feature type="binding site" evidence="10">
    <location>
        <position position="257"/>
    </location>
    <ligand>
        <name>Zn(2+)</name>
        <dbReference type="ChEBI" id="CHEBI:29105"/>
    </ligand>
</feature>
<dbReference type="STRING" id="191770.SAMN04488013_1016"/>
<name>A0A5R9C639_9LACT</name>
<keyword evidence="4 10" id="KW-0699">rRNA-binding</keyword>
<sequence>MQKGQITKALSGFYYVTDRSNTIYQTRARGVFRKQKITPLVGDYVEFESGNQDEGVIQKLLERKNELTRPQVANVDIGIIIMSAADPKFSNQLLDRFLIMLESKHIKPIIFITKMDLLDHDETIKIKKYQKDYNKIGYQMVLIEKTDKEKKKQLEILFNEQFKNNLIVFMGQSGAGKSTLLNVLNPELELKTGETSQSLGRGKHTTRHVELVPLLESLIADTPGFSLLAFDEIEPESLSEYFPEMWRLRSDCKFSGCLHLTEPGCAVKKAILEGEIPEYRYDNYRLFLEEIKKRKPKYRRKGES</sequence>
<evidence type="ECO:0000259" key="11">
    <source>
        <dbReference type="PROSITE" id="PS50936"/>
    </source>
</evidence>
<keyword evidence="6 10" id="KW-0378">Hydrolase</keyword>
<dbReference type="PANTHER" id="PTHR32120">
    <property type="entry name" value="SMALL RIBOSOMAL SUBUNIT BIOGENESIS GTPASE RSGA"/>
    <property type="match status" value="1"/>
</dbReference>
<reference evidence="13 14" key="1">
    <citation type="submission" date="2019-05" db="EMBL/GenBank/DDBJ databases">
        <title>The metagenome of a microbial culture collection derived from dairy environment covers the genomic content of the human microbiome.</title>
        <authorList>
            <person name="Roder T."/>
            <person name="Wuthrich D."/>
            <person name="Sattari Z."/>
            <person name="Von Ah U."/>
            <person name="Bar C."/>
            <person name="Ronchi F."/>
            <person name="Macpherson A.J."/>
            <person name="Ganal-Vonarburg S.C."/>
            <person name="Bruggmann R."/>
            <person name="Vergeres G."/>
        </authorList>
    </citation>
    <scope>NUCLEOTIDE SEQUENCE [LARGE SCALE GENOMIC DNA]</scope>
    <source>
        <strain evidence="13 14">FAM 24235</strain>
    </source>
</reference>
<feature type="binding site" evidence="10">
    <location>
        <position position="265"/>
    </location>
    <ligand>
        <name>Zn(2+)</name>
        <dbReference type="ChEBI" id="CHEBI:29105"/>
    </ligand>
</feature>
<feature type="binding site" evidence="10">
    <location>
        <position position="259"/>
    </location>
    <ligand>
        <name>Zn(2+)</name>
        <dbReference type="ChEBI" id="CHEBI:29105"/>
    </ligand>
</feature>
<dbReference type="CDD" id="cd04466">
    <property type="entry name" value="S1_YloQ_GTPase"/>
    <property type="match status" value="1"/>
</dbReference>
<feature type="binding site" evidence="10">
    <location>
        <position position="252"/>
    </location>
    <ligand>
        <name>Zn(2+)</name>
        <dbReference type="ChEBI" id="CHEBI:29105"/>
    </ligand>
</feature>
<comment type="caution">
    <text evidence="13">The sequence shown here is derived from an EMBL/GenBank/DDBJ whole genome shotgun (WGS) entry which is preliminary data.</text>
</comment>
<comment type="subcellular location">
    <subcellularLocation>
        <location evidence="10">Cytoplasm</location>
    </subcellularLocation>
</comment>
<evidence type="ECO:0000256" key="5">
    <source>
        <dbReference type="ARBA" id="ARBA00022741"/>
    </source>
</evidence>
<dbReference type="GO" id="GO:0019843">
    <property type="term" value="F:rRNA binding"/>
    <property type="evidence" value="ECO:0007669"/>
    <property type="project" value="UniProtKB-KW"/>
</dbReference>
<dbReference type="SUPFAM" id="SSF50249">
    <property type="entry name" value="Nucleic acid-binding proteins"/>
    <property type="match status" value="1"/>
</dbReference>
<dbReference type="GO" id="GO:0042274">
    <property type="term" value="P:ribosomal small subunit biogenesis"/>
    <property type="evidence" value="ECO:0007669"/>
    <property type="project" value="UniProtKB-UniRule"/>
</dbReference>
<dbReference type="HAMAP" id="MF_01820">
    <property type="entry name" value="GTPase_RsgA"/>
    <property type="match status" value="1"/>
</dbReference>
<accession>A0A5R9C639</accession>
<dbReference type="InterPro" id="IPR030378">
    <property type="entry name" value="G_CP_dom"/>
</dbReference>
<evidence type="ECO:0000256" key="2">
    <source>
        <dbReference type="ARBA" id="ARBA00022517"/>
    </source>
</evidence>
<dbReference type="Gene3D" id="3.40.50.300">
    <property type="entry name" value="P-loop containing nucleotide triphosphate hydrolases"/>
    <property type="match status" value="1"/>
</dbReference>
<dbReference type="GO" id="GO:0005525">
    <property type="term" value="F:GTP binding"/>
    <property type="evidence" value="ECO:0007669"/>
    <property type="project" value="UniProtKB-UniRule"/>
</dbReference>
<dbReference type="Gene3D" id="2.40.50.140">
    <property type="entry name" value="Nucleic acid-binding proteins"/>
    <property type="match status" value="1"/>
</dbReference>
<evidence type="ECO:0000256" key="3">
    <source>
        <dbReference type="ARBA" id="ARBA00022723"/>
    </source>
</evidence>
<evidence type="ECO:0000313" key="14">
    <source>
        <dbReference type="Proteomes" id="UP000307201"/>
    </source>
</evidence>
<dbReference type="OrthoDB" id="9809485at2"/>
<dbReference type="InterPro" id="IPR027417">
    <property type="entry name" value="P-loop_NTPase"/>
</dbReference>
<keyword evidence="8 10" id="KW-0694">RNA-binding</keyword>
<dbReference type="Proteomes" id="UP000307201">
    <property type="component" value="Unassembled WGS sequence"/>
</dbReference>
<dbReference type="Gene3D" id="1.10.40.50">
    <property type="entry name" value="Probable gtpase engc, domain 3"/>
    <property type="match status" value="1"/>
</dbReference>
<evidence type="ECO:0000256" key="1">
    <source>
        <dbReference type="ARBA" id="ARBA00022490"/>
    </source>
</evidence>
<evidence type="ECO:0000256" key="7">
    <source>
        <dbReference type="ARBA" id="ARBA00022833"/>
    </source>
</evidence>
<feature type="binding site" evidence="10">
    <location>
        <begin position="171"/>
        <end position="179"/>
    </location>
    <ligand>
        <name>GTP</name>
        <dbReference type="ChEBI" id="CHEBI:37565"/>
    </ligand>
</feature>
<dbReference type="CDD" id="cd01854">
    <property type="entry name" value="YjeQ_EngC"/>
    <property type="match status" value="1"/>
</dbReference>
<evidence type="ECO:0000256" key="4">
    <source>
        <dbReference type="ARBA" id="ARBA00022730"/>
    </source>
</evidence>
<feature type="domain" description="EngC GTPase" evidence="11">
    <location>
        <begin position="73"/>
        <end position="226"/>
    </location>
</feature>